<dbReference type="GO" id="GO:0005886">
    <property type="term" value="C:plasma membrane"/>
    <property type="evidence" value="ECO:0007669"/>
    <property type="project" value="UniProtKB-SubCell"/>
</dbReference>
<dbReference type="AlphaFoldDB" id="A0A9D1NS27"/>
<dbReference type="GO" id="GO:0019350">
    <property type="term" value="P:teichoic acid biosynthetic process"/>
    <property type="evidence" value="ECO:0007669"/>
    <property type="project" value="UniProtKB-KW"/>
</dbReference>
<keyword evidence="4" id="KW-0808">Transferase</keyword>
<dbReference type="InterPro" id="IPR051612">
    <property type="entry name" value="Teichoic_Acid_Biosynth"/>
</dbReference>
<dbReference type="InterPro" id="IPR043149">
    <property type="entry name" value="TagF_N"/>
</dbReference>
<dbReference type="Pfam" id="PF04464">
    <property type="entry name" value="Glyphos_transf"/>
    <property type="match status" value="1"/>
</dbReference>
<dbReference type="SUPFAM" id="SSF53756">
    <property type="entry name" value="UDP-Glycosyltransferase/glycogen phosphorylase"/>
    <property type="match status" value="1"/>
</dbReference>
<dbReference type="PANTHER" id="PTHR37316:SF3">
    <property type="entry name" value="TEICHOIC ACID GLYCEROL-PHOSPHATE TRANSFERASE"/>
    <property type="match status" value="1"/>
</dbReference>
<dbReference type="Gene3D" id="3.40.50.12580">
    <property type="match status" value="1"/>
</dbReference>
<keyword evidence="6" id="KW-0472">Membrane</keyword>
<evidence type="ECO:0000256" key="6">
    <source>
        <dbReference type="ARBA" id="ARBA00023136"/>
    </source>
</evidence>
<dbReference type="PANTHER" id="PTHR37316">
    <property type="entry name" value="TEICHOIC ACID GLYCEROL-PHOSPHATE PRIMASE"/>
    <property type="match status" value="1"/>
</dbReference>
<evidence type="ECO:0000256" key="4">
    <source>
        <dbReference type="ARBA" id="ARBA00022679"/>
    </source>
</evidence>
<proteinExistence type="inferred from homology"/>
<keyword evidence="3" id="KW-1003">Cell membrane</keyword>
<comment type="similarity">
    <text evidence="2">Belongs to the CDP-glycerol glycerophosphotransferase family.</text>
</comment>
<dbReference type="InterPro" id="IPR043148">
    <property type="entry name" value="TagF_C"/>
</dbReference>
<dbReference type="Proteomes" id="UP000886723">
    <property type="component" value="Unassembled WGS sequence"/>
</dbReference>
<name>A0A9D1NS27_9FIRM</name>
<organism evidence="7 8">
    <name type="scientific">Candidatus Pullilachnospira stercoravium</name>
    <dbReference type="NCBI Taxonomy" id="2840913"/>
    <lineage>
        <taxon>Bacteria</taxon>
        <taxon>Bacillati</taxon>
        <taxon>Bacillota</taxon>
        <taxon>Clostridia</taxon>
        <taxon>Lachnospirales</taxon>
        <taxon>Lachnospiraceae</taxon>
        <taxon>Lachnospiraceae incertae sedis</taxon>
        <taxon>Candidatus Pullilachnospira</taxon>
    </lineage>
</organism>
<evidence type="ECO:0000256" key="2">
    <source>
        <dbReference type="ARBA" id="ARBA00010488"/>
    </source>
</evidence>
<evidence type="ECO:0000313" key="7">
    <source>
        <dbReference type="EMBL" id="HIV11775.1"/>
    </source>
</evidence>
<comment type="caution">
    <text evidence="7">The sequence shown here is derived from an EMBL/GenBank/DDBJ whole genome shotgun (WGS) entry which is preliminary data.</text>
</comment>
<accession>A0A9D1NS27</accession>
<evidence type="ECO:0000256" key="5">
    <source>
        <dbReference type="ARBA" id="ARBA00022944"/>
    </source>
</evidence>
<dbReference type="GO" id="GO:0047355">
    <property type="term" value="F:CDP-glycerol glycerophosphotransferase activity"/>
    <property type="evidence" value="ECO:0007669"/>
    <property type="project" value="InterPro"/>
</dbReference>
<evidence type="ECO:0000313" key="8">
    <source>
        <dbReference type="Proteomes" id="UP000886723"/>
    </source>
</evidence>
<dbReference type="Gene3D" id="3.40.50.11820">
    <property type="match status" value="1"/>
</dbReference>
<keyword evidence="5" id="KW-0777">Teichoic acid biosynthesis</keyword>
<dbReference type="InterPro" id="IPR007554">
    <property type="entry name" value="Glycerophosphate_synth"/>
</dbReference>
<sequence>MNLWKWLGRLCSLTPGTKRLALKLFYWWKTRRYQKVYVDNCVPEPHTVVFEAYMGKRYACSPRALYEAMLADPAYDSWTKVWAFRDPEKYRFLEKDPHTRVVAWRTADYYRACACAGYWITNSRMPRELSCRKDQAYIQCWHGTPLKKLGYDLEQYAEKNSTLSEVRENYLAEARRVTHMPSPSPFYTEKMISAFHLEALGKEHVFWEQGYPRNDRLFSAGPGECERIRKKLGIPEGKKVILYAPTWRENQHEAGAGYTYRNPADFSLWKKTLGEDWIVLFRAHYFIGNSLDLSGVEDFVRDVSDMDEINDLYLIADVLVTDYSSVFFDFANLKRPILFYMYDYRQYREEMRDFYFDTDLLPGPVFQTQEALLEAFGRLEETEEEYREKYRRFNSIFNPHMRVCSGDYLKEWLR</sequence>
<reference evidence="7" key="1">
    <citation type="submission" date="2020-10" db="EMBL/GenBank/DDBJ databases">
        <authorList>
            <person name="Gilroy R."/>
        </authorList>
    </citation>
    <scope>NUCLEOTIDE SEQUENCE</scope>
    <source>
        <strain evidence="7">ChiBcec2-4451</strain>
    </source>
</reference>
<reference evidence="7" key="2">
    <citation type="journal article" date="2021" name="PeerJ">
        <title>Extensive microbial diversity within the chicken gut microbiome revealed by metagenomics and culture.</title>
        <authorList>
            <person name="Gilroy R."/>
            <person name="Ravi A."/>
            <person name="Getino M."/>
            <person name="Pursley I."/>
            <person name="Horton D.L."/>
            <person name="Alikhan N.F."/>
            <person name="Baker D."/>
            <person name="Gharbi K."/>
            <person name="Hall N."/>
            <person name="Watson M."/>
            <person name="Adriaenssens E.M."/>
            <person name="Foster-Nyarko E."/>
            <person name="Jarju S."/>
            <person name="Secka A."/>
            <person name="Antonio M."/>
            <person name="Oren A."/>
            <person name="Chaudhuri R.R."/>
            <person name="La Ragione R."/>
            <person name="Hildebrand F."/>
            <person name="Pallen M.J."/>
        </authorList>
    </citation>
    <scope>NUCLEOTIDE SEQUENCE</scope>
    <source>
        <strain evidence="7">ChiBcec2-4451</strain>
    </source>
</reference>
<evidence type="ECO:0000256" key="3">
    <source>
        <dbReference type="ARBA" id="ARBA00022475"/>
    </source>
</evidence>
<dbReference type="EMBL" id="DVON01000028">
    <property type="protein sequence ID" value="HIV11775.1"/>
    <property type="molecule type" value="Genomic_DNA"/>
</dbReference>
<evidence type="ECO:0000256" key="1">
    <source>
        <dbReference type="ARBA" id="ARBA00004202"/>
    </source>
</evidence>
<gene>
    <name evidence="7" type="ORF">IAA63_01365</name>
</gene>
<protein>
    <submittedName>
        <fullName evidence="7">CDP-glycerol glycerophosphotransferase family protein</fullName>
    </submittedName>
</protein>
<comment type="subcellular location">
    <subcellularLocation>
        <location evidence="1">Cell membrane</location>
        <topology evidence="1">Peripheral membrane protein</topology>
    </subcellularLocation>
</comment>